<gene>
    <name evidence="1" type="ORF">GA0061098_101325</name>
</gene>
<evidence type="ECO:0000313" key="1">
    <source>
        <dbReference type="EMBL" id="SCB48369.1"/>
    </source>
</evidence>
<sequence length="111" mass="12521">MGLVALPPVNNRDKHPNPRIATLHCATVSAPDSQDPIMNDDSADFSWRDIEAVVVRQQDAIAVYSNPDGDLVIRRRRAWDEDDDVWIVVAQTQIRTVIDAMEKVLTEVQSR</sequence>
<dbReference type="EMBL" id="FMAI01000013">
    <property type="protein sequence ID" value="SCB48369.1"/>
    <property type="molecule type" value="Genomic_DNA"/>
</dbReference>
<evidence type="ECO:0000313" key="2">
    <source>
        <dbReference type="Proteomes" id="UP000199184"/>
    </source>
</evidence>
<dbReference type="Proteomes" id="UP000199184">
    <property type="component" value="Unassembled WGS sequence"/>
</dbReference>
<proteinExistence type="predicted"/>
<reference evidence="2" key="1">
    <citation type="submission" date="2016-08" db="EMBL/GenBank/DDBJ databases">
        <authorList>
            <person name="Varghese N."/>
            <person name="Submissions Spin"/>
        </authorList>
    </citation>
    <scope>NUCLEOTIDE SEQUENCE [LARGE SCALE GENOMIC DNA]</scope>
    <source>
        <strain evidence="2">ERR11</strain>
    </source>
</reference>
<organism evidence="1 2">
    <name type="scientific">Bradyrhizobium shewense</name>
    <dbReference type="NCBI Taxonomy" id="1761772"/>
    <lineage>
        <taxon>Bacteria</taxon>
        <taxon>Pseudomonadati</taxon>
        <taxon>Pseudomonadota</taxon>
        <taxon>Alphaproteobacteria</taxon>
        <taxon>Hyphomicrobiales</taxon>
        <taxon>Nitrobacteraceae</taxon>
        <taxon>Bradyrhizobium</taxon>
    </lineage>
</organism>
<name>A0A1C3X844_9BRAD</name>
<accession>A0A1C3X844</accession>
<protein>
    <submittedName>
        <fullName evidence="1">Uncharacterized protein</fullName>
    </submittedName>
</protein>
<keyword evidence="2" id="KW-1185">Reference proteome</keyword>
<dbReference type="AlphaFoldDB" id="A0A1C3X844"/>